<dbReference type="Proteomes" id="UP000281028">
    <property type="component" value="Unassembled WGS sequence"/>
</dbReference>
<proteinExistence type="predicted"/>
<evidence type="ECO:0000313" key="5">
    <source>
        <dbReference type="Proteomes" id="UP000281028"/>
    </source>
</evidence>
<dbReference type="SUPFAM" id="SSF52540">
    <property type="entry name" value="P-loop containing nucleoside triphosphate hydrolases"/>
    <property type="match status" value="1"/>
</dbReference>
<dbReference type="InterPro" id="IPR017871">
    <property type="entry name" value="ABC_transporter-like_CS"/>
</dbReference>
<evidence type="ECO:0000256" key="1">
    <source>
        <dbReference type="ARBA" id="ARBA00022448"/>
    </source>
</evidence>
<dbReference type="GO" id="GO:0016887">
    <property type="term" value="F:ATP hydrolysis activity"/>
    <property type="evidence" value="ECO:0007669"/>
    <property type="project" value="InterPro"/>
</dbReference>
<keyword evidence="2" id="KW-0547">Nucleotide-binding</keyword>
<evidence type="ECO:0000256" key="2">
    <source>
        <dbReference type="ARBA" id="ARBA00022741"/>
    </source>
</evidence>
<dbReference type="AlphaFoldDB" id="A0A3S1B2C2"/>
<dbReference type="PROSITE" id="PS00211">
    <property type="entry name" value="ABC_TRANSPORTER_1"/>
    <property type="match status" value="1"/>
</dbReference>
<comment type="caution">
    <text evidence="4">The sequence shown here is derived from an EMBL/GenBank/DDBJ whole genome shotgun (WGS) entry which is preliminary data.</text>
</comment>
<keyword evidence="1" id="KW-0813">Transport</keyword>
<protein>
    <submittedName>
        <fullName evidence="4">ABC transporter ATP-binding protein</fullName>
    </submittedName>
</protein>
<dbReference type="PANTHER" id="PTHR42781:SF4">
    <property type="entry name" value="SPERMIDINE_PUTRESCINE IMPORT ATP-BINDING PROTEIN POTA"/>
    <property type="match status" value="1"/>
</dbReference>
<name>A0A3S1B2C2_9BACT</name>
<evidence type="ECO:0000256" key="3">
    <source>
        <dbReference type="ARBA" id="ARBA00022840"/>
    </source>
</evidence>
<dbReference type="OrthoDB" id="9802264at2"/>
<dbReference type="Pfam" id="PF00005">
    <property type="entry name" value="ABC_tran"/>
    <property type="match status" value="1"/>
</dbReference>
<gene>
    <name evidence="4" type="ORF">ECE50_023775</name>
</gene>
<reference evidence="4" key="1">
    <citation type="submission" date="2020-05" db="EMBL/GenBank/DDBJ databases">
        <title>Chitinophaga laudate sp. nov., isolated from a tropical peat swamp.</title>
        <authorList>
            <person name="Goh C.B.S."/>
            <person name="Lee M.S."/>
            <person name="Parimannan S."/>
            <person name="Pasbakhsh P."/>
            <person name="Yule C.M."/>
            <person name="Rajandas H."/>
            <person name="Loke S."/>
            <person name="Croft L."/>
            <person name="Tan J.B.L."/>
        </authorList>
    </citation>
    <scope>NUCLEOTIDE SEQUENCE</scope>
    <source>
        <strain evidence="4">Mgbs1</strain>
    </source>
</reference>
<accession>A0A3S1B2C2</accession>
<dbReference type="InterPro" id="IPR003593">
    <property type="entry name" value="AAA+_ATPase"/>
</dbReference>
<evidence type="ECO:0000313" key="4">
    <source>
        <dbReference type="EMBL" id="NSL89880.1"/>
    </source>
</evidence>
<dbReference type="InterPro" id="IPR027417">
    <property type="entry name" value="P-loop_NTPase"/>
</dbReference>
<dbReference type="PROSITE" id="PS50893">
    <property type="entry name" value="ABC_TRANSPORTER_2"/>
    <property type="match status" value="1"/>
</dbReference>
<keyword evidence="3 4" id="KW-0067">ATP-binding</keyword>
<dbReference type="Gene3D" id="3.40.50.300">
    <property type="entry name" value="P-loop containing nucleotide triphosphate hydrolases"/>
    <property type="match status" value="1"/>
</dbReference>
<dbReference type="InterPro" id="IPR003439">
    <property type="entry name" value="ABC_transporter-like_ATP-bd"/>
</dbReference>
<dbReference type="EMBL" id="RIAR02000001">
    <property type="protein sequence ID" value="NSL89880.1"/>
    <property type="molecule type" value="Genomic_DNA"/>
</dbReference>
<dbReference type="PANTHER" id="PTHR42781">
    <property type="entry name" value="SPERMIDINE/PUTRESCINE IMPORT ATP-BINDING PROTEIN POTA"/>
    <property type="match status" value="1"/>
</dbReference>
<dbReference type="GO" id="GO:0005524">
    <property type="term" value="F:ATP binding"/>
    <property type="evidence" value="ECO:0007669"/>
    <property type="project" value="UniProtKB-KW"/>
</dbReference>
<organism evidence="4 5">
    <name type="scientific">Chitinophaga solisilvae</name>
    <dbReference type="NCBI Taxonomy" id="1233460"/>
    <lineage>
        <taxon>Bacteria</taxon>
        <taxon>Pseudomonadati</taxon>
        <taxon>Bacteroidota</taxon>
        <taxon>Chitinophagia</taxon>
        <taxon>Chitinophagales</taxon>
        <taxon>Chitinophagaceae</taxon>
        <taxon>Chitinophaga</taxon>
    </lineage>
</organism>
<dbReference type="SMART" id="SM00382">
    <property type="entry name" value="AAA"/>
    <property type="match status" value="1"/>
</dbReference>
<sequence>MNANVYTKSAPLITAEHVGLQYGEKTILRDINFCVHDIHRPDMQQGQVVSLIGRSGIGKTQLFRILSGLMKPTAGVVKIDMDQHPVKAGEVGIVPQNYILFNHRTIYQNLKIGLDNAAVKLTESEKKAIIEDYAGTFQLTEHLKKYPAQISGGQRQRVSIIQQVLTGNKFILLDEPFSGLDILMIDKVIQLLLKVSTLHETNTLIIVSHDIENATAISDTIWLLAPEEGKEGATIVQEYDLCKMGLAWQPNIREESSFQQLITEIKNKL</sequence>
<dbReference type="InterPro" id="IPR050093">
    <property type="entry name" value="ABC_SmlMolc_Importer"/>
</dbReference>
<keyword evidence="5" id="KW-1185">Reference proteome</keyword>